<dbReference type="SUPFAM" id="SSF51338">
    <property type="entry name" value="Composite domain of metallo-dependent hydrolases"/>
    <property type="match status" value="1"/>
</dbReference>
<dbReference type="Gene3D" id="3.20.20.140">
    <property type="entry name" value="Metal-dependent hydrolases"/>
    <property type="match status" value="2"/>
</dbReference>
<accession>A0A381RI14</accession>
<gene>
    <name evidence="2" type="ORF">METZ01_LOCUS43905</name>
</gene>
<dbReference type="SUPFAM" id="SSF51556">
    <property type="entry name" value="Metallo-dependent hydrolases"/>
    <property type="match status" value="1"/>
</dbReference>
<evidence type="ECO:0000313" key="2">
    <source>
        <dbReference type="EMBL" id="SUZ91051.1"/>
    </source>
</evidence>
<dbReference type="PANTHER" id="PTHR22642:SF2">
    <property type="entry name" value="PROTEIN LONG AFTER FAR-RED 3"/>
    <property type="match status" value="1"/>
</dbReference>
<dbReference type="GO" id="GO:0016810">
    <property type="term" value="F:hydrolase activity, acting on carbon-nitrogen (but not peptide) bonds"/>
    <property type="evidence" value="ECO:0007669"/>
    <property type="project" value="InterPro"/>
</dbReference>
<dbReference type="Gene3D" id="2.30.40.10">
    <property type="entry name" value="Urease, subunit C, domain 1"/>
    <property type="match status" value="1"/>
</dbReference>
<reference evidence="2" key="1">
    <citation type="submission" date="2018-05" db="EMBL/GenBank/DDBJ databases">
        <authorList>
            <person name="Lanie J.A."/>
            <person name="Ng W.-L."/>
            <person name="Kazmierczak K.M."/>
            <person name="Andrzejewski T.M."/>
            <person name="Davidsen T.M."/>
            <person name="Wayne K.J."/>
            <person name="Tettelin H."/>
            <person name="Glass J.I."/>
            <person name="Rusch D."/>
            <person name="Podicherti R."/>
            <person name="Tsui H.-C.T."/>
            <person name="Winkler M.E."/>
        </authorList>
    </citation>
    <scope>NUCLEOTIDE SEQUENCE</scope>
</reference>
<sequence length="441" mass="48105">MLLIRDTEVEGYRGLDVFCDGGKIRDIGKNLVRPNAEIFEADGGALLPGLHDHHAHLFALAAVRRSVRCGPPEVVDDEMLTSVLRNAGDSADSWIRGIGYHESVAGMLDRHTLDAMVSDRPIRIQHRSGKMWFMNSIALQAVGMNESNGQLFRKDDWIRERLGPEVDHSADVAAASRLLASYGVTGITDATASNDADVERAWSDIDISQRVRLMGNEDLGHGALKIMLDDYALPEIDEFQQRIGAAHECGRPVAVHCVTRTELVYTLSALMEVGSLSGDRIEHASVVDESTLDLMQRVGVWVVTQPNFLAERGNQYLEDVGAQQLEFLYRAKSFLDVGIPLGGGTDAPFGGADPWAAMHAAIHRKTQSGEVIGEQEKLAPEQALAMFTSSAETPGGPPRRITPGQAADLCLLAKPWSEARGRISKDDVAMTVMAGTITYRR</sequence>
<dbReference type="AlphaFoldDB" id="A0A381RI14"/>
<dbReference type="Gene3D" id="3.10.310.70">
    <property type="match status" value="1"/>
</dbReference>
<dbReference type="InterPro" id="IPR011059">
    <property type="entry name" value="Metal-dep_hydrolase_composite"/>
</dbReference>
<organism evidence="2">
    <name type="scientific">marine metagenome</name>
    <dbReference type="NCBI Taxonomy" id="408172"/>
    <lineage>
        <taxon>unclassified sequences</taxon>
        <taxon>metagenomes</taxon>
        <taxon>ecological metagenomes</taxon>
    </lineage>
</organism>
<feature type="domain" description="Amidohydrolase 3" evidence="1">
    <location>
        <begin position="38"/>
        <end position="439"/>
    </location>
</feature>
<proteinExistence type="predicted"/>
<dbReference type="Pfam" id="PF07969">
    <property type="entry name" value="Amidohydro_3"/>
    <property type="match status" value="1"/>
</dbReference>
<dbReference type="InterPro" id="IPR032466">
    <property type="entry name" value="Metal_Hydrolase"/>
</dbReference>
<protein>
    <recommendedName>
        <fullName evidence="1">Amidohydrolase 3 domain-containing protein</fullName>
    </recommendedName>
</protein>
<evidence type="ECO:0000259" key="1">
    <source>
        <dbReference type="Pfam" id="PF07969"/>
    </source>
</evidence>
<dbReference type="PANTHER" id="PTHR22642">
    <property type="entry name" value="IMIDAZOLONEPROPIONASE"/>
    <property type="match status" value="1"/>
</dbReference>
<name>A0A381RI14_9ZZZZ</name>
<dbReference type="InterPro" id="IPR013108">
    <property type="entry name" value="Amidohydro_3"/>
</dbReference>
<dbReference type="EMBL" id="UINC01001944">
    <property type="protein sequence ID" value="SUZ91051.1"/>
    <property type="molecule type" value="Genomic_DNA"/>
</dbReference>